<gene>
    <name evidence="1" type="ORF">E3N88_40255</name>
</gene>
<dbReference type="Proteomes" id="UP000326396">
    <property type="component" value="Linkage Group LG9"/>
</dbReference>
<dbReference type="EMBL" id="SZYD01000019">
    <property type="protein sequence ID" value="KAD2393278.1"/>
    <property type="molecule type" value="Genomic_DNA"/>
</dbReference>
<name>A0A5N6LPE5_9ASTR</name>
<comment type="caution">
    <text evidence="1">The sequence shown here is derived from an EMBL/GenBank/DDBJ whole genome shotgun (WGS) entry which is preliminary data.</text>
</comment>
<protein>
    <submittedName>
        <fullName evidence="1">Uncharacterized protein</fullName>
    </submittedName>
</protein>
<evidence type="ECO:0000313" key="2">
    <source>
        <dbReference type="Proteomes" id="UP000326396"/>
    </source>
</evidence>
<proteinExistence type="predicted"/>
<keyword evidence="2" id="KW-1185">Reference proteome</keyword>
<reference evidence="1 2" key="1">
    <citation type="submission" date="2019-05" db="EMBL/GenBank/DDBJ databases">
        <title>Mikania micrantha, genome provides insights into the molecular mechanism of rapid growth.</title>
        <authorList>
            <person name="Liu B."/>
        </authorList>
    </citation>
    <scope>NUCLEOTIDE SEQUENCE [LARGE SCALE GENOMIC DNA]</scope>
    <source>
        <strain evidence="1">NLD-2019</strain>
        <tissue evidence="1">Leaf</tissue>
    </source>
</reference>
<sequence length="97" mass="10671">MANERTTSLHMQQNAQSNSNFLVDPVVGSHWLELRGFLREVSSSKPWGGSFQLHRAMIFVSAKGVQPGFTHGPRLCAANPIVGRSCGVFPVERHAKL</sequence>
<organism evidence="1 2">
    <name type="scientific">Mikania micrantha</name>
    <name type="common">bitter vine</name>
    <dbReference type="NCBI Taxonomy" id="192012"/>
    <lineage>
        <taxon>Eukaryota</taxon>
        <taxon>Viridiplantae</taxon>
        <taxon>Streptophyta</taxon>
        <taxon>Embryophyta</taxon>
        <taxon>Tracheophyta</taxon>
        <taxon>Spermatophyta</taxon>
        <taxon>Magnoliopsida</taxon>
        <taxon>eudicotyledons</taxon>
        <taxon>Gunneridae</taxon>
        <taxon>Pentapetalae</taxon>
        <taxon>asterids</taxon>
        <taxon>campanulids</taxon>
        <taxon>Asterales</taxon>
        <taxon>Asteraceae</taxon>
        <taxon>Asteroideae</taxon>
        <taxon>Heliantheae alliance</taxon>
        <taxon>Eupatorieae</taxon>
        <taxon>Mikania</taxon>
    </lineage>
</organism>
<accession>A0A5N6LPE5</accession>
<evidence type="ECO:0000313" key="1">
    <source>
        <dbReference type="EMBL" id="KAD2393278.1"/>
    </source>
</evidence>
<dbReference type="AlphaFoldDB" id="A0A5N6LPE5"/>